<feature type="compositionally biased region" description="Acidic residues" evidence="1">
    <location>
        <begin position="168"/>
        <end position="189"/>
    </location>
</feature>
<evidence type="ECO:0000256" key="1">
    <source>
        <dbReference type="SAM" id="MobiDB-lite"/>
    </source>
</evidence>
<sequence>MLTSYWLFTFCVILVNHATALSVTGLTALARGEIPGLVSEQALNEPLDEPHELSPQLVIQEYATQQNEDDWNDEIDRDELQIIKREELRDDKPMELLMDLEVSAASDYLGKLQDGDFKGLLEDIRYEMKNGVPGSVLDSFKTFLGVIEEDNREELEWDSHEYGSYDRGDDEDDDDDDEGDNGDEDDDDENGHSSYERNSYENDNGYQIDFGLSSTFETDEEPGPIEELVLPIKATIAKLGDPFRKEEIITSQMRVEQIFENLDAEAKQLYAESQAADNDPKAQREGEMFLPPDDNEIPQKSGAKRLFPGSEFSLFLLGVMLVILV</sequence>
<evidence type="ECO:0000313" key="4">
    <source>
        <dbReference type="Proteomes" id="UP000019384"/>
    </source>
</evidence>
<feature type="compositionally biased region" description="Basic and acidic residues" evidence="1">
    <location>
        <begin position="157"/>
        <end position="167"/>
    </location>
</feature>
<dbReference type="EMBL" id="HG793125">
    <property type="protein sequence ID" value="CDK24837.1"/>
    <property type="molecule type" value="Genomic_DNA"/>
</dbReference>
<dbReference type="HOGENOM" id="CLU_855470_0_0_1"/>
<feature type="signal peptide" evidence="2">
    <location>
        <begin position="1"/>
        <end position="20"/>
    </location>
</feature>
<protein>
    <submittedName>
        <fullName evidence="3">Uncharacterized protein</fullName>
    </submittedName>
</protein>
<reference evidence="3" key="1">
    <citation type="submission" date="2013-12" db="EMBL/GenBank/DDBJ databases">
        <authorList>
            <person name="Genoscope - CEA"/>
        </authorList>
    </citation>
    <scope>NUCLEOTIDE SEQUENCE</scope>
    <source>
        <strain evidence="3">CBS 1993</strain>
    </source>
</reference>
<dbReference type="RefSeq" id="XP_022456852.1">
    <property type="nucleotide sequence ID" value="XM_022605378.1"/>
</dbReference>
<feature type="region of interest" description="Disordered" evidence="1">
    <location>
        <begin position="154"/>
        <end position="209"/>
    </location>
</feature>
<feature type="region of interest" description="Disordered" evidence="1">
    <location>
        <begin position="272"/>
        <end position="297"/>
    </location>
</feature>
<evidence type="ECO:0000256" key="2">
    <source>
        <dbReference type="SAM" id="SignalP"/>
    </source>
</evidence>
<evidence type="ECO:0000313" key="3">
    <source>
        <dbReference type="EMBL" id="CDK24837.1"/>
    </source>
</evidence>
<keyword evidence="4" id="KW-1185">Reference proteome</keyword>
<keyword evidence="2" id="KW-0732">Signal</keyword>
<organism evidence="3 4">
    <name type="scientific">Kuraishia capsulata CBS 1993</name>
    <dbReference type="NCBI Taxonomy" id="1382522"/>
    <lineage>
        <taxon>Eukaryota</taxon>
        <taxon>Fungi</taxon>
        <taxon>Dikarya</taxon>
        <taxon>Ascomycota</taxon>
        <taxon>Saccharomycotina</taxon>
        <taxon>Pichiomycetes</taxon>
        <taxon>Pichiales</taxon>
        <taxon>Pichiaceae</taxon>
        <taxon>Kuraishia</taxon>
    </lineage>
</organism>
<dbReference type="AlphaFoldDB" id="W6MJX0"/>
<dbReference type="Proteomes" id="UP000019384">
    <property type="component" value="Unassembled WGS sequence"/>
</dbReference>
<feature type="chain" id="PRO_5004878930" evidence="2">
    <location>
        <begin position="21"/>
        <end position="325"/>
    </location>
</feature>
<name>W6MJX0_9ASCO</name>
<gene>
    <name evidence="3" type="ORF">KUCA_T00000804001</name>
</gene>
<feature type="compositionally biased region" description="Basic and acidic residues" evidence="1">
    <location>
        <begin position="190"/>
        <end position="200"/>
    </location>
</feature>
<dbReference type="GeneID" id="34518240"/>
<proteinExistence type="predicted"/>
<accession>W6MJX0</accession>
<feature type="compositionally biased region" description="Basic and acidic residues" evidence="1">
    <location>
        <begin position="278"/>
        <end position="287"/>
    </location>
</feature>
<reference evidence="3" key="2">
    <citation type="submission" date="2014-02" db="EMBL/GenBank/DDBJ databases">
        <title>Complete DNA sequence of /Kuraishia capsulata/ illustrates novel genomic features among budding yeasts (/Saccharomycotina/).</title>
        <authorList>
            <person name="Morales L."/>
            <person name="Noel B."/>
            <person name="Porcel B."/>
            <person name="Marcet-Houben M."/>
            <person name="Hullo M-F."/>
            <person name="Sacerdot C."/>
            <person name="Tekaia F."/>
            <person name="Leh-Louis V."/>
            <person name="Despons L."/>
            <person name="Khanna V."/>
            <person name="Aury J-M."/>
            <person name="Barbe V."/>
            <person name="Couloux A."/>
            <person name="Labadie K."/>
            <person name="Pelletier E."/>
            <person name="Souciet J-L."/>
            <person name="Boekhout T."/>
            <person name="Gabaldon T."/>
            <person name="Wincker P."/>
            <person name="Dujon B."/>
        </authorList>
    </citation>
    <scope>NUCLEOTIDE SEQUENCE</scope>
    <source>
        <strain evidence="3">CBS 1993</strain>
    </source>
</reference>